<dbReference type="Pfam" id="PF17784">
    <property type="entry name" value="Sulfotransfer_4"/>
    <property type="match status" value="1"/>
</dbReference>
<dbReference type="Pfam" id="PF07534">
    <property type="entry name" value="TLD"/>
    <property type="match status" value="1"/>
</dbReference>
<reference evidence="4" key="1">
    <citation type="submission" date="2019-06" db="EMBL/GenBank/DDBJ databases">
        <title>Draft genome sequence of the griseofulvin-producing fungus Xylaria cubensis strain G536.</title>
        <authorList>
            <person name="Mead M.E."/>
            <person name="Raja H.A."/>
            <person name="Steenwyk J.L."/>
            <person name="Knowles S.L."/>
            <person name="Oberlies N.H."/>
            <person name="Rokas A."/>
        </authorList>
    </citation>
    <scope>NUCLEOTIDE SEQUENCE [LARGE SCALE GENOMIC DNA]</scope>
    <source>
        <strain evidence="4">G536</strain>
    </source>
</reference>
<evidence type="ECO:0000256" key="1">
    <source>
        <dbReference type="SAM" id="MobiDB-lite"/>
    </source>
</evidence>
<dbReference type="InterPro" id="IPR006571">
    <property type="entry name" value="TLDc_dom"/>
</dbReference>
<name>A0A553HU34_9PEZI</name>
<dbReference type="Gene3D" id="3.40.50.300">
    <property type="entry name" value="P-loop containing nucleotide triphosphate hydrolases"/>
    <property type="match status" value="1"/>
</dbReference>
<evidence type="ECO:0000313" key="4">
    <source>
        <dbReference type="Proteomes" id="UP000319160"/>
    </source>
</evidence>
<comment type="caution">
    <text evidence="3">The sequence shown here is derived from an EMBL/GenBank/DDBJ whole genome shotgun (WGS) entry which is preliminary data.</text>
</comment>
<feature type="domain" description="TLDc" evidence="2">
    <location>
        <begin position="620"/>
        <end position="842"/>
    </location>
</feature>
<dbReference type="InterPro" id="IPR040632">
    <property type="entry name" value="Sulfotransfer_4"/>
</dbReference>
<accession>A0A553HU34</accession>
<organism evidence="3 4">
    <name type="scientific">Xylaria flabelliformis</name>
    <dbReference type="NCBI Taxonomy" id="2512241"/>
    <lineage>
        <taxon>Eukaryota</taxon>
        <taxon>Fungi</taxon>
        <taxon>Dikarya</taxon>
        <taxon>Ascomycota</taxon>
        <taxon>Pezizomycotina</taxon>
        <taxon>Sordariomycetes</taxon>
        <taxon>Xylariomycetidae</taxon>
        <taxon>Xylariales</taxon>
        <taxon>Xylariaceae</taxon>
        <taxon>Xylaria</taxon>
    </lineage>
</organism>
<evidence type="ECO:0000259" key="2">
    <source>
        <dbReference type="PROSITE" id="PS51886"/>
    </source>
</evidence>
<feature type="region of interest" description="Disordered" evidence="1">
    <location>
        <begin position="681"/>
        <end position="704"/>
    </location>
</feature>
<dbReference type="SUPFAM" id="SSF52540">
    <property type="entry name" value="P-loop containing nucleoside triphosphate hydrolases"/>
    <property type="match status" value="1"/>
</dbReference>
<dbReference type="AlphaFoldDB" id="A0A553HU34"/>
<proteinExistence type="predicted"/>
<dbReference type="PANTHER" id="PTHR36978:SF4">
    <property type="entry name" value="P-LOOP CONTAINING NUCLEOSIDE TRIPHOSPHATE HYDROLASE PROTEIN"/>
    <property type="match status" value="1"/>
</dbReference>
<dbReference type="PANTHER" id="PTHR36978">
    <property type="entry name" value="P-LOOP CONTAINING NUCLEOTIDE TRIPHOSPHATE HYDROLASE"/>
    <property type="match status" value="1"/>
</dbReference>
<dbReference type="Proteomes" id="UP000319160">
    <property type="component" value="Unassembled WGS sequence"/>
</dbReference>
<sequence>MSRLIDRLPAPKEVREKKVIVLSRSRIGTFSLYQALEMLGYTAYHMAEVVKGGELQMALFEEALRCKYLRAGKPYGKAEFDKWLAGYDEIPQFFIEEFIKFYPNARFILTERDLESWTKSMNNTARPMMTATRTFPLSAIRKVDPYVEAFCSLHNVLETIVYYGKTCDDAEGIEGSRRDTVDLSEKAKALVPKDRLLVARLEDGFGWEQICPFLGHPIPATRYPRGNAPEEFKKMGDEILVPRIQKAGLMALSTALIPVLGVGAWYYAKVNLKYGLRTDLEWLPKLTNHQIMGQTPSHEATHASKAELTAHLADKFARRCYEPLELYSFKDNFRSLSDREGDVRYLKEDTIARFLELPDILAVSPVIFQMVSFIGAFPFLQEAPVILGFEQMIMVVAIMTERYTKVLAKGATNRRKLLFKSLAVYDRKLSEIDGRTLILNKDFSQGGVRSHAPGFAVDEAGDDDYDDDDELVMAALDSLDINDAFKTGDSHAATTRGAVIPADNFRRLIMLLLLMSPLGPQESLSAYADRVTGCRLDTLRATAENVLSAFINVEKSPGITFAQFQEVQPTNFPYLFNGFNPLFEHFLFSKNLDLSKRRGSVAAPTPTITTLPPLLQDKGQILNLDVLSQLSFFIEGHDLFRRLRLLYSGADAGYSMGSFETKVFNWRAPTILLVSGTRLDDTESRRGSEGAFNDSLPPKRFPNGSGSNHDRLVFGVLVRQPWRVTNKECFGADDMVLFQLSPTHDVFRASSMNKNYAAFTKPPATHPGISFGSAPPPTSSSSRHAPLRQLGPVSLVLDSSFEFGVFHHDHTSRGGAFATSVSRKFDFQERFSIDDIEVWGCGGDEEARIQRERWEWEAREAEARRRVNLGTGDIEADRALLEMAGLIGSNRSGGSMA</sequence>
<dbReference type="InterPro" id="IPR027417">
    <property type="entry name" value="P-loop_NTPase"/>
</dbReference>
<dbReference type="EMBL" id="VFLP01000045">
    <property type="protein sequence ID" value="TRX91465.1"/>
    <property type="molecule type" value="Genomic_DNA"/>
</dbReference>
<feature type="region of interest" description="Disordered" evidence="1">
    <location>
        <begin position="766"/>
        <end position="786"/>
    </location>
</feature>
<evidence type="ECO:0000313" key="3">
    <source>
        <dbReference type="EMBL" id="TRX91465.1"/>
    </source>
</evidence>
<dbReference type="OrthoDB" id="289228at2759"/>
<dbReference type="SMART" id="SM00584">
    <property type="entry name" value="TLDc"/>
    <property type="match status" value="1"/>
</dbReference>
<keyword evidence="4" id="KW-1185">Reference proteome</keyword>
<gene>
    <name evidence="3" type="ORF">FHL15_007689</name>
</gene>
<dbReference type="PROSITE" id="PS51886">
    <property type="entry name" value="TLDC"/>
    <property type="match status" value="1"/>
</dbReference>
<protein>
    <recommendedName>
        <fullName evidence="2">TLDc domain-containing protein</fullName>
    </recommendedName>
</protein>
<dbReference type="STRING" id="2512241.A0A553HU34"/>